<organism evidence="3 4">
    <name type="scientific">Rhizobium giardinii</name>
    <dbReference type="NCBI Taxonomy" id="56731"/>
    <lineage>
        <taxon>Bacteria</taxon>
        <taxon>Pseudomonadati</taxon>
        <taxon>Pseudomonadota</taxon>
        <taxon>Alphaproteobacteria</taxon>
        <taxon>Hyphomicrobiales</taxon>
        <taxon>Rhizobiaceae</taxon>
        <taxon>Rhizobium/Agrobacterium group</taxon>
        <taxon>Rhizobium</taxon>
    </lineage>
</organism>
<dbReference type="RefSeq" id="WP_026203462.1">
    <property type="nucleotide sequence ID" value="NZ_JACHBK010000002.1"/>
</dbReference>
<comment type="caution">
    <text evidence="3">The sequence shown here is derived from an EMBL/GenBank/DDBJ whole genome shotgun (WGS) entry which is preliminary data.</text>
</comment>
<dbReference type="Pfam" id="PF00144">
    <property type="entry name" value="Beta-lactamase"/>
    <property type="match status" value="1"/>
</dbReference>
<evidence type="ECO:0000259" key="2">
    <source>
        <dbReference type="Pfam" id="PF00144"/>
    </source>
</evidence>
<evidence type="ECO:0000313" key="4">
    <source>
        <dbReference type="Proteomes" id="UP000585507"/>
    </source>
</evidence>
<evidence type="ECO:0000313" key="3">
    <source>
        <dbReference type="EMBL" id="MBB5534052.1"/>
    </source>
</evidence>
<dbReference type="PANTHER" id="PTHR43283">
    <property type="entry name" value="BETA-LACTAMASE-RELATED"/>
    <property type="match status" value="1"/>
</dbReference>
<proteinExistence type="predicted"/>
<feature type="domain" description="Beta-lactamase-related" evidence="2">
    <location>
        <begin position="158"/>
        <end position="426"/>
    </location>
</feature>
<feature type="region of interest" description="Disordered" evidence="1">
    <location>
        <begin position="116"/>
        <end position="142"/>
    </location>
</feature>
<gene>
    <name evidence="3" type="ORF">GGD55_000723</name>
</gene>
<dbReference type="SUPFAM" id="SSF56601">
    <property type="entry name" value="beta-lactamase/transpeptidase-like"/>
    <property type="match status" value="1"/>
</dbReference>
<dbReference type="AlphaFoldDB" id="A0A7W8U770"/>
<dbReference type="InterPro" id="IPR012338">
    <property type="entry name" value="Beta-lactam/transpept-like"/>
</dbReference>
<dbReference type="PANTHER" id="PTHR43283:SF7">
    <property type="entry name" value="BETA-LACTAMASE-RELATED DOMAIN-CONTAINING PROTEIN"/>
    <property type="match status" value="1"/>
</dbReference>
<accession>A0A7W8U770</accession>
<evidence type="ECO:0000256" key="1">
    <source>
        <dbReference type="SAM" id="MobiDB-lite"/>
    </source>
</evidence>
<reference evidence="3 4" key="1">
    <citation type="submission" date="2020-08" db="EMBL/GenBank/DDBJ databases">
        <title>Genomic Encyclopedia of Type Strains, Phase IV (KMG-V): Genome sequencing to study the core and pangenomes of soil and plant-associated prokaryotes.</title>
        <authorList>
            <person name="Whitman W."/>
        </authorList>
    </citation>
    <scope>NUCLEOTIDE SEQUENCE [LARGE SCALE GENOMIC DNA]</scope>
    <source>
        <strain evidence="3 4">SEMIA 4084</strain>
    </source>
</reference>
<dbReference type="Proteomes" id="UP000585507">
    <property type="component" value="Unassembled WGS sequence"/>
</dbReference>
<dbReference type="InterPro" id="IPR001466">
    <property type="entry name" value="Beta-lactam-related"/>
</dbReference>
<dbReference type="InterPro" id="IPR050789">
    <property type="entry name" value="Diverse_Enzym_Activities"/>
</dbReference>
<sequence>MRRRLLWLAGSVSVAVAAIAGWLVVMPPELLRVGDSYAAKIVCSSVFLAGRDADEVLAEDVQAPGHPLLRLVRISVDETRKAVTARMFGFAAPGHAIYREGLGCTNVTEGEFAAFPGNRQLRRRPPQSDEGKPWPDGSGANVNPAVQTLLTDPQLAGPGMRAIVVVKDGRIVAERYGEGFNSATPLLGWSITKSVTAALVGLRIREGQMALDRTELLPQWRNDPRSQIKLGDLLAMQSGLQFNEDYGDVTDVTRMLFLEGDMANFSASKPLEAQPGERFNYSSGTSTILSRLWMDSFDSIREALTFPRAALFRPLGMTSAVLEPDAHGTFVGSSYMYASARDWARFALFLLQNGSWKGEQILPPDFVTFMRTPTKASNGRYGAGHVWTKFGKDGGPPLPADAYWLQGHDGQTVMLSPSLGLAVVRLGLTPASLGYDVRMLEAKVVEAVN</sequence>
<dbReference type="EMBL" id="JACHBK010000002">
    <property type="protein sequence ID" value="MBB5534052.1"/>
    <property type="molecule type" value="Genomic_DNA"/>
</dbReference>
<keyword evidence="4" id="KW-1185">Reference proteome</keyword>
<protein>
    <submittedName>
        <fullName evidence="3">CubicO group peptidase (Beta-lactamase class C family)</fullName>
    </submittedName>
</protein>
<dbReference type="Gene3D" id="3.40.710.10">
    <property type="entry name" value="DD-peptidase/beta-lactamase superfamily"/>
    <property type="match status" value="1"/>
</dbReference>
<name>A0A7W8U770_9HYPH</name>